<dbReference type="Pfam" id="PF00106">
    <property type="entry name" value="adh_short"/>
    <property type="match status" value="1"/>
</dbReference>
<keyword evidence="3" id="KW-0560">Oxidoreductase</keyword>
<sequence length="354" mass="36946">MGSSASAPRVPIVESKHFASVVAGIPDSAFAGITIAITGSSSGIGKEVALVAAERGAARIFMLNRASTRASAAHEAVRAKAQPSTTVETIDCDLQSFASVRTAAANLVARAGPAGLHVLLLNAGVMACNEEATTDGYDVQMQTNHLAHFLLARECMPALEKAANGPRGEARVVSQSSGARFGSRLEKKYFGKLGAPGSLGGNGKSIITWGGNWERYHQTKLANVVFTLALHDRLQAAHSKVKAVVCEPGVAATNLQNTTLDKGGMNAWEARFLAPLYQSAEDGALPALVACFAPDVRSADFAVPKGGLRGPPVMAAKAGVFASPWMERACTHVPSRDLLWEASEAAVGAFRISK</sequence>
<evidence type="ECO:0000256" key="1">
    <source>
        <dbReference type="ARBA" id="ARBA00006484"/>
    </source>
</evidence>
<comment type="similarity">
    <text evidence="1">Belongs to the short-chain dehydrogenases/reductases (SDR) family.</text>
</comment>
<evidence type="ECO:0000313" key="4">
    <source>
        <dbReference type="EMBL" id="KAG8460427.1"/>
    </source>
</evidence>
<gene>
    <name evidence="4" type="ORF">KFE25_011918</name>
</gene>
<dbReference type="Gene3D" id="3.40.50.720">
    <property type="entry name" value="NAD(P)-binding Rossmann-like Domain"/>
    <property type="match status" value="1"/>
</dbReference>
<dbReference type="InterPro" id="IPR002347">
    <property type="entry name" value="SDR_fam"/>
</dbReference>
<evidence type="ECO:0008006" key="6">
    <source>
        <dbReference type="Google" id="ProtNLM"/>
    </source>
</evidence>
<evidence type="ECO:0000313" key="5">
    <source>
        <dbReference type="Proteomes" id="UP000751190"/>
    </source>
</evidence>
<dbReference type="PANTHER" id="PTHR24320:SF282">
    <property type="entry name" value="WW DOMAIN-CONTAINING OXIDOREDUCTASE"/>
    <property type="match status" value="1"/>
</dbReference>
<dbReference type="PRINTS" id="PR00081">
    <property type="entry name" value="GDHRDH"/>
</dbReference>
<protein>
    <recommendedName>
        <fullName evidence="6">Protochlorophyllide reductase</fullName>
    </recommendedName>
</protein>
<dbReference type="OrthoDB" id="10265294at2759"/>
<comment type="caution">
    <text evidence="4">The sequence shown here is derived from an EMBL/GenBank/DDBJ whole genome shotgun (WGS) entry which is preliminary data.</text>
</comment>
<organism evidence="4 5">
    <name type="scientific">Diacronema lutheri</name>
    <name type="common">Unicellular marine alga</name>
    <name type="synonym">Monochrysis lutheri</name>
    <dbReference type="NCBI Taxonomy" id="2081491"/>
    <lineage>
        <taxon>Eukaryota</taxon>
        <taxon>Haptista</taxon>
        <taxon>Haptophyta</taxon>
        <taxon>Pavlovophyceae</taxon>
        <taxon>Pavlovales</taxon>
        <taxon>Pavlovaceae</taxon>
        <taxon>Diacronema</taxon>
    </lineage>
</organism>
<reference evidence="4" key="1">
    <citation type="submission" date="2021-05" db="EMBL/GenBank/DDBJ databases">
        <title>The genome of the haptophyte Pavlova lutheri (Diacronema luteri, Pavlovales) - a model for lipid biosynthesis in eukaryotic algae.</title>
        <authorList>
            <person name="Hulatt C.J."/>
            <person name="Posewitz M.C."/>
        </authorList>
    </citation>
    <scope>NUCLEOTIDE SEQUENCE</scope>
    <source>
        <strain evidence="4">NIVA-4/92</strain>
    </source>
</reference>
<evidence type="ECO:0000256" key="2">
    <source>
        <dbReference type="ARBA" id="ARBA00022857"/>
    </source>
</evidence>
<dbReference type="Proteomes" id="UP000751190">
    <property type="component" value="Unassembled WGS sequence"/>
</dbReference>
<keyword evidence="5" id="KW-1185">Reference proteome</keyword>
<dbReference type="SUPFAM" id="SSF51735">
    <property type="entry name" value="NAD(P)-binding Rossmann-fold domains"/>
    <property type="match status" value="1"/>
</dbReference>
<dbReference type="InterPro" id="IPR036291">
    <property type="entry name" value="NAD(P)-bd_dom_sf"/>
</dbReference>
<dbReference type="OMA" id="MERACTH"/>
<keyword evidence="2" id="KW-0521">NADP</keyword>
<dbReference type="EMBL" id="JAGTXO010000033">
    <property type="protein sequence ID" value="KAG8460427.1"/>
    <property type="molecule type" value="Genomic_DNA"/>
</dbReference>
<name>A0A8J5XGE3_DIALT</name>
<dbReference type="AlphaFoldDB" id="A0A8J5XGE3"/>
<accession>A0A8J5XGE3</accession>
<evidence type="ECO:0000256" key="3">
    <source>
        <dbReference type="ARBA" id="ARBA00023002"/>
    </source>
</evidence>
<dbReference type="PANTHER" id="PTHR24320">
    <property type="entry name" value="RETINOL DEHYDROGENASE"/>
    <property type="match status" value="1"/>
</dbReference>
<dbReference type="GO" id="GO:0016491">
    <property type="term" value="F:oxidoreductase activity"/>
    <property type="evidence" value="ECO:0007669"/>
    <property type="project" value="UniProtKB-KW"/>
</dbReference>
<proteinExistence type="inferred from homology"/>